<feature type="binding site" evidence="3">
    <location>
        <position position="116"/>
    </location>
    <ligand>
        <name>substrate</name>
    </ligand>
</feature>
<comment type="caution">
    <text evidence="6">The sequence shown here is derived from an EMBL/GenBank/DDBJ whole genome shotgun (WGS) entry which is preliminary data.</text>
</comment>
<evidence type="ECO:0000256" key="1">
    <source>
        <dbReference type="ARBA" id="ARBA00008853"/>
    </source>
</evidence>
<organism evidence="6 7">
    <name type="scientific">Jiangella asiatica</name>
    <dbReference type="NCBI Taxonomy" id="2530372"/>
    <lineage>
        <taxon>Bacteria</taxon>
        <taxon>Bacillati</taxon>
        <taxon>Actinomycetota</taxon>
        <taxon>Actinomycetes</taxon>
        <taxon>Jiangellales</taxon>
        <taxon>Jiangellaceae</taxon>
        <taxon>Jiangella</taxon>
    </lineage>
</organism>
<dbReference type="InterPro" id="IPR005511">
    <property type="entry name" value="SMP-30"/>
</dbReference>
<evidence type="ECO:0000313" key="6">
    <source>
        <dbReference type="EMBL" id="TDE13576.1"/>
    </source>
</evidence>
<feature type="active site" description="Proton donor/acceptor" evidence="2">
    <location>
        <position position="211"/>
    </location>
</feature>
<dbReference type="SUPFAM" id="SSF63829">
    <property type="entry name" value="Calcium-dependent phosphotriesterase"/>
    <property type="match status" value="1"/>
</dbReference>
<dbReference type="GO" id="GO:0004341">
    <property type="term" value="F:gluconolactonase activity"/>
    <property type="evidence" value="ECO:0007669"/>
    <property type="project" value="TreeGrafter"/>
</dbReference>
<dbReference type="GO" id="GO:0005509">
    <property type="term" value="F:calcium ion binding"/>
    <property type="evidence" value="ECO:0007669"/>
    <property type="project" value="TreeGrafter"/>
</dbReference>
<protein>
    <submittedName>
        <fullName evidence="6">SMP-30/gluconolactonase/LRE family protein</fullName>
    </submittedName>
</protein>
<dbReference type="PANTHER" id="PTHR10907">
    <property type="entry name" value="REGUCALCIN"/>
    <property type="match status" value="1"/>
</dbReference>
<evidence type="ECO:0000256" key="3">
    <source>
        <dbReference type="PIRSR" id="PIRSR605511-2"/>
    </source>
</evidence>
<comment type="similarity">
    <text evidence="1">Belongs to the SMP-30/CGR1 family.</text>
</comment>
<keyword evidence="7" id="KW-1185">Reference proteome</keyword>
<proteinExistence type="inferred from homology"/>
<dbReference type="AlphaFoldDB" id="A0A4R5DHQ7"/>
<evidence type="ECO:0000256" key="4">
    <source>
        <dbReference type="SAM" id="MobiDB-lite"/>
    </source>
</evidence>
<dbReference type="OrthoDB" id="2633250at2"/>
<keyword evidence="3" id="KW-0479">Metal-binding</keyword>
<dbReference type="InterPro" id="IPR013658">
    <property type="entry name" value="SGL"/>
</dbReference>
<comment type="cofactor">
    <cofactor evidence="3">
        <name>Zn(2+)</name>
        <dbReference type="ChEBI" id="CHEBI:29105"/>
    </cofactor>
    <text evidence="3">Binds 1 divalent metal cation per subunit.</text>
</comment>
<dbReference type="Pfam" id="PF08450">
    <property type="entry name" value="SGL"/>
    <property type="match status" value="1"/>
</dbReference>
<evidence type="ECO:0000259" key="5">
    <source>
        <dbReference type="Pfam" id="PF08450"/>
    </source>
</evidence>
<evidence type="ECO:0000313" key="7">
    <source>
        <dbReference type="Proteomes" id="UP000294739"/>
    </source>
</evidence>
<dbReference type="PANTHER" id="PTHR10907:SF47">
    <property type="entry name" value="REGUCALCIN"/>
    <property type="match status" value="1"/>
</dbReference>
<feature type="domain" description="SMP-30/Gluconolactonase/LRE-like region" evidence="5">
    <location>
        <begin position="30"/>
        <end position="269"/>
    </location>
</feature>
<feature type="binding site" evidence="3">
    <location>
        <position position="32"/>
    </location>
    <ligand>
        <name>a divalent metal cation</name>
        <dbReference type="ChEBI" id="CHEBI:60240"/>
    </ligand>
</feature>
<dbReference type="Proteomes" id="UP000294739">
    <property type="component" value="Unassembled WGS sequence"/>
</dbReference>
<dbReference type="GO" id="GO:0019853">
    <property type="term" value="P:L-ascorbic acid biosynthetic process"/>
    <property type="evidence" value="ECO:0007669"/>
    <property type="project" value="TreeGrafter"/>
</dbReference>
<dbReference type="Gene3D" id="2.120.10.30">
    <property type="entry name" value="TolB, C-terminal domain"/>
    <property type="match status" value="1"/>
</dbReference>
<name>A0A4R5DHQ7_9ACTN</name>
<dbReference type="InterPro" id="IPR011042">
    <property type="entry name" value="6-blade_b-propeller_TolB-like"/>
</dbReference>
<reference evidence="6 7" key="1">
    <citation type="submission" date="2019-03" db="EMBL/GenBank/DDBJ databases">
        <title>Draft genome sequences of novel Actinobacteria.</title>
        <authorList>
            <person name="Sahin N."/>
            <person name="Ay H."/>
            <person name="Saygin H."/>
        </authorList>
    </citation>
    <scope>NUCLEOTIDE SEQUENCE [LARGE SCALE GENOMIC DNA]</scope>
    <source>
        <strain evidence="6 7">5K138</strain>
    </source>
</reference>
<feature type="binding site" evidence="3">
    <location>
        <position position="211"/>
    </location>
    <ligand>
        <name>a divalent metal cation</name>
        <dbReference type="ChEBI" id="CHEBI:60240"/>
    </ligand>
</feature>
<sequence length="318" mass="34487">MRRGWAGHEEVRATMIKNQAASLAQCHAEVGEGPVYDPVSESLYWVDIPAGRLWRWNRSERSVSYVTVGEPLGSFALIEGGGFLLAARRGILVLPGWTDLPRLWQPVEEDLATQFNDGKCDPSGRFVAGTAAVDPRFTGALYRVDHDGTTEQLFDGIGMSNGLDWSPDGALFYHVDTLSQTVWRYDWDQATGVPRHPVPFIQIPSGDGLPDGLCVDIEGCLWLAVWGAGEVRRYAPDGRPLGSVSVPTPNVTSCTFGGPRGNRLFITTAAQAAPSHGRAAHLAGDVFAISTPVRGQRRKPFPRSGIPPALLETKASEL</sequence>
<accession>A0A4R5DHQ7</accession>
<feature type="region of interest" description="Disordered" evidence="4">
    <location>
        <begin position="297"/>
        <end position="318"/>
    </location>
</feature>
<feature type="binding site" evidence="3">
    <location>
        <position position="134"/>
    </location>
    <ligand>
        <name>substrate</name>
    </ligand>
</feature>
<dbReference type="EMBL" id="SMKZ01000005">
    <property type="protein sequence ID" value="TDE13576.1"/>
    <property type="molecule type" value="Genomic_DNA"/>
</dbReference>
<feature type="binding site" evidence="3">
    <location>
        <position position="161"/>
    </location>
    <ligand>
        <name>a divalent metal cation</name>
        <dbReference type="ChEBI" id="CHEBI:60240"/>
    </ligand>
</feature>
<dbReference type="InParanoid" id="A0A4R5DHQ7"/>
<gene>
    <name evidence="6" type="ORF">E1269_05990</name>
</gene>
<keyword evidence="3" id="KW-0862">Zinc</keyword>
<dbReference type="PRINTS" id="PR01790">
    <property type="entry name" value="SMP30FAMILY"/>
</dbReference>
<evidence type="ECO:0000256" key="2">
    <source>
        <dbReference type="PIRSR" id="PIRSR605511-1"/>
    </source>
</evidence>